<protein>
    <recommendedName>
        <fullName evidence="3">Peptidase C39-like domain-containing protein</fullName>
    </recommendedName>
</protein>
<dbReference type="Proteomes" id="UP000078287">
    <property type="component" value="Unassembled WGS sequence"/>
</dbReference>
<sequence length="260" mass="28970">MPHTAFRPEEHGFAFVNAWPLNPEQTVELRQTLSRSAQAAARDVRASIGGFDISGMVQRVADMWADANLPTHYGMCGGMAFAAADYFRAGTPLPRGKDWNDLPLDDSPRSRALRDYLWQRQVESFVINAPQLLAWMVMLHLPLPFAGPRWLLERTKAEWRALKTKIDAGEPWPICLIGSSRSPFDNHQVLAIGYDETGPDTGVISLYDMNSPGRAQTITLDMRGRELIAVETSPSPARGQLRGFFVEQYTPKPPPKLPAA</sequence>
<gene>
    <name evidence="1" type="ORF">A6A03_14445</name>
</gene>
<evidence type="ECO:0008006" key="3">
    <source>
        <dbReference type="Google" id="ProtNLM"/>
    </source>
</evidence>
<dbReference type="OrthoDB" id="291765at2"/>
<proteinExistence type="predicted"/>
<organism evidence="1 2">
    <name type="scientific">Chloroflexus islandicus</name>
    <dbReference type="NCBI Taxonomy" id="1707952"/>
    <lineage>
        <taxon>Bacteria</taxon>
        <taxon>Bacillati</taxon>
        <taxon>Chloroflexota</taxon>
        <taxon>Chloroflexia</taxon>
        <taxon>Chloroflexales</taxon>
        <taxon>Chloroflexineae</taxon>
        <taxon>Chloroflexaceae</taxon>
        <taxon>Chloroflexus</taxon>
    </lineage>
</organism>
<reference evidence="1 2" key="1">
    <citation type="submission" date="2016-04" db="EMBL/GenBank/DDBJ databases">
        <title>Chloroflexus islandicus sp. nov., a thermophilic filamentous anoxygenic phototrophic bacterium from geyser Strokkur (Iceland).</title>
        <authorList>
            <person name="Gaisin V.A."/>
            <person name="Kalashnikov A.M."/>
            <person name="Sukhacheva M.V."/>
            <person name="Grouzdev D.S."/>
            <person name="Ivanov T.M."/>
            <person name="Kuznetsov B."/>
            <person name="Gorlenko V.M."/>
        </authorList>
    </citation>
    <scope>NUCLEOTIDE SEQUENCE [LARGE SCALE GENOMIC DNA]</scope>
    <source>
        <strain evidence="2">isl-2</strain>
    </source>
</reference>
<dbReference type="AlphaFoldDB" id="A0A178MBS3"/>
<accession>A0A178MBS3</accession>
<dbReference type="RefSeq" id="WP_066787492.1">
    <property type="nucleotide sequence ID" value="NZ_LWQS01000054.1"/>
</dbReference>
<evidence type="ECO:0000313" key="2">
    <source>
        <dbReference type="Proteomes" id="UP000078287"/>
    </source>
</evidence>
<dbReference type="STRING" id="1707952.A6A03_14445"/>
<dbReference type="EMBL" id="LWQS01000054">
    <property type="protein sequence ID" value="OAN45468.1"/>
    <property type="molecule type" value="Genomic_DNA"/>
</dbReference>
<name>A0A178MBS3_9CHLR</name>
<evidence type="ECO:0000313" key="1">
    <source>
        <dbReference type="EMBL" id="OAN45468.1"/>
    </source>
</evidence>
<keyword evidence="2" id="KW-1185">Reference proteome</keyword>
<comment type="caution">
    <text evidence="1">The sequence shown here is derived from an EMBL/GenBank/DDBJ whole genome shotgun (WGS) entry which is preliminary data.</text>
</comment>